<keyword evidence="1" id="KW-0723">Serine/threonine-protein kinase</keyword>
<name>A0A9N9F5R2_9GLOM</name>
<evidence type="ECO:0000256" key="3">
    <source>
        <dbReference type="ARBA" id="ARBA00022741"/>
    </source>
</evidence>
<organism evidence="7 8">
    <name type="scientific">Racocetra fulgida</name>
    <dbReference type="NCBI Taxonomy" id="60492"/>
    <lineage>
        <taxon>Eukaryota</taxon>
        <taxon>Fungi</taxon>
        <taxon>Fungi incertae sedis</taxon>
        <taxon>Mucoromycota</taxon>
        <taxon>Glomeromycotina</taxon>
        <taxon>Glomeromycetes</taxon>
        <taxon>Diversisporales</taxon>
        <taxon>Gigasporaceae</taxon>
        <taxon>Racocetra</taxon>
    </lineage>
</organism>
<feature type="domain" description="Protein kinase" evidence="6">
    <location>
        <begin position="1"/>
        <end position="95"/>
    </location>
</feature>
<gene>
    <name evidence="7" type="ORF">RFULGI_LOCUS2955</name>
</gene>
<reference evidence="7" key="1">
    <citation type="submission" date="2021-06" db="EMBL/GenBank/DDBJ databases">
        <authorList>
            <person name="Kallberg Y."/>
            <person name="Tangrot J."/>
            <person name="Rosling A."/>
        </authorList>
    </citation>
    <scope>NUCLEOTIDE SEQUENCE</scope>
    <source>
        <strain evidence="7">IN212</strain>
    </source>
</reference>
<keyword evidence="3" id="KW-0547">Nucleotide-binding</keyword>
<dbReference type="PROSITE" id="PS50011">
    <property type="entry name" value="PROTEIN_KINASE_DOM"/>
    <property type="match status" value="1"/>
</dbReference>
<accession>A0A9N9F5R2</accession>
<dbReference type="PANTHER" id="PTHR46716:SF1">
    <property type="entry name" value="MITOGEN-ACTIVATED PROTEIN KINASE KINASE KINASE 7"/>
    <property type="match status" value="1"/>
</dbReference>
<dbReference type="OrthoDB" id="10261027at2759"/>
<dbReference type="InterPro" id="IPR001245">
    <property type="entry name" value="Ser-Thr/Tyr_kinase_cat_dom"/>
</dbReference>
<dbReference type="GO" id="GO:0005524">
    <property type="term" value="F:ATP binding"/>
    <property type="evidence" value="ECO:0007669"/>
    <property type="project" value="UniProtKB-KW"/>
</dbReference>
<evidence type="ECO:0000256" key="2">
    <source>
        <dbReference type="ARBA" id="ARBA00022679"/>
    </source>
</evidence>
<keyword evidence="5" id="KW-0067">ATP-binding</keyword>
<evidence type="ECO:0000256" key="1">
    <source>
        <dbReference type="ARBA" id="ARBA00022527"/>
    </source>
</evidence>
<dbReference type="AlphaFoldDB" id="A0A9N9F5R2"/>
<evidence type="ECO:0000313" key="7">
    <source>
        <dbReference type="EMBL" id="CAG8512298.1"/>
    </source>
</evidence>
<dbReference type="EMBL" id="CAJVPZ010002412">
    <property type="protein sequence ID" value="CAG8512298.1"/>
    <property type="molecule type" value="Genomic_DNA"/>
</dbReference>
<keyword evidence="2" id="KW-0808">Transferase</keyword>
<comment type="caution">
    <text evidence="7">The sequence shown here is derived from an EMBL/GenBank/DDBJ whole genome shotgun (WGS) entry which is preliminary data.</text>
</comment>
<keyword evidence="8" id="KW-1185">Reference proteome</keyword>
<dbReference type="GO" id="GO:0006955">
    <property type="term" value="P:immune response"/>
    <property type="evidence" value="ECO:0007669"/>
    <property type="project" value="TreeGrafter"/>
</dbReference>
<feature type="non-terminal residue" evidence="7">
    <location>
        <position position="142"/>
    </location>
</feature>
<protein>
    <submittedName>
        <fullName evidence="7">3779_t:CDS:1</fullName>
    </submittedName>
</protein>
<dbReference type="GO" id="GO:0007254">
    <property type="term" value="P:JNK cascade"/>
    <property type="evidence" value="ECO:0007669"/>
    <property type="project" value="TreeGrafter"/>
</dbReference>
<dbReference type="GO" id="GO:0004709">
    <property type="term" value="F:MAP kinase kinase kinase activity"/>
    <property type="evidence" value="ECO:0007669"/>
    <property type="project" value="TreeGrafter"/>
</dbReference>
<evidence type="ECO:0000256" key="5">
    <source>
        <dbReference type="ARBA" id="ARBA00022840"/>
    </source>
</evidence>
<dbReference type="Pfam" id="PF07714">
    <property type="entry name" value="PK_Tyr_Ser-Thr"/>
    <property type="match status" value="1"/>
</dbReference>
<dbReference type="PANTHER" id="PTHR46716">
    <property type="entry name" value="MITOGEN-ACTIVATED PROTEIN KINASE KINASE KINASE 7"/>
    <property type="match status" value="1"/>
</dbReference>
<dbReference type="Gene3D" id="1.10.510.10">
    <property type="entry name" value="Transferase(Phosphotransferase) domain 1"/>
    <property type="match status" value="1"/>
</dbReference>
<proteinExistence type="predicted"/>
<sequence length="142" mass="16487">MPYMAPELLSGGSYSQKTDVYAFGIIIWEICSERKPFADRNHNTSLALDICRGLRPEITKDTPVFLQDLMPKCWHTDPAKRPTANEIHKQIISWYECYEEEILVKEIQDQINEENNNIRIKELQFSHPGAIYTSRLMTNIIG</sequence>
<dbReference type="InterPro" id="IPR000719">
    <property type="entry name" value="Prot_kinase_dom"/>
</dbReference>
<keyword evidence="4" id="KW-0418">Kinase</keyword>
<dbReference type="Proteomes" id="UP000789396">
    <property type="component" value="Unassembled WGS sequence"/>
</dbReference>
<evidence type="ECO:0000313" key="8">
    <source>
        <dbReference type="Proteomes" id="UP000789396"/>
    </source>
</evidence>
<evidence type="ECO:0000259" key="6">
    <source>
        <dbReference type="PROSITE" id="PS50011"/>
    </source>
</evidence>
<dbReference type="SUPFAM" id="SSF56112">
    <property type="entry name" value="Protein kinase-like (PK-like)"/>
    <property type="match status" value="1"/>
</dbReference>
<dbReference type="InterPro" id="IPR011009">
    <property type="entry name" value="Kinase-like_dom_sf"/>
</dbReference>
<evidence type="ECO:0000256" key="4">
    <source>
        <dbReference type="ARBA" id="ARBA00022777"/>
    </source>
</evidence>